<dbReference type="SUPFAM" id="SSF52540">
    <property type="entry name" value="P-loop containing nucleoside triphosphate hydrolases"/>
    <property type="match status" value="1"/>
</dbReference>
<accession>L8JUZ9</accession>
<dbReference type="RefSeq" id="WP_009580398.1">
    <property type="nucleotide sequence ID" value="NZ_AMZN01000045.1"/>
</dbReference>
<evidence type="ECO:0000313" key="1">
    <source>
        <dbReference type="EMBL" id="ELR71097.1"/>
    </source>
</evidence>
<dbReference type="eggNOG" id="COG1917">
    <property type="taxonomic scope" value="Bacteria"/>
</dbReference>
<keyword evidence="2" id="KW-1185">Reference proteome</keyword>
<comment type="caution">
    <text evidence="1">The sequence shown here is derived from an EMBL/GenBank/DDBJ whole genome shotgun (WGS) entry which is preliminary data.</text>
</comment>
<protein>
    <recommendedName>
        <fullName evidence="3">Sulfotransferase family protein</fullName>
    </recommendedName>
</protein>
<organism evidence="1 2">
    <name type="scientific">Fulvivirga imtechensis AK7</name>
    <dbReference type="NCBI Taxonomy" id="1237149"/>
    <lineage>
        <taxon>Bacteria</taxon>
        <taxon>Pseudomonadati</taxon>
        <taxon>Bacteroidota</taxon>
        <taxon>Cytophagia</taxon>
        <taxon>Cytophagales</taxon>
        <taxon>Fulvivirgaceae</taxon>
        <taxon>Fulvivirga</taxon>
    </lineage>
</organism>
<dbReference type="OrthoDB" id="5380394at2"/>
<gene>
    <name evidence="1" type="ORF">C900_03061</name>
</gene>
<dbReference type="Gene3D" id="3.40.50.300">
    <property type="entry name" value="P-loop containing nucleotide triphosphate hydrolases"/>
    <property type="match status" value="1"/>
</dbReference>
<dbReference type="Proteomes" id="UP000011135">
    <property type="component" value="Unassembled WGS sequence"/>
</dbReference>
<dbReference type="STRING" id="1237149.C900_03061"/>
<evidence type="ECO:0008006" key="3">
    <source>
        <dbReference type="Google" id="ProtNLM"/>
    </source>
</evidence>
<dbReference type="AlphaFoldDB" id="L8JUZ9"/>
<reference evidence="1 2" key="1">
    <citation type="submission" date="2012-12" db="EMBL/GenBank/DDBJ databases">
        <title>Genome assembly of Fulvivirga imtechensis AK7.</title>
        <authorList>
            <person name="Nupur N."/>
            <person name="Khatri I."/>
            <person name="Kumar R."/>
            <person name="Subramanian S."/>
            <person name="Pinnaka A."/>
        </authorList>
    </citation>
    <scope>NUCLEOTIDE SEQUENCE [LARGE SCALE GENOMIC DNA]</scope>
    <source>
        <strain evidence="1 2">AK7</strain>
    </source>
</reference>
<name>L8JUZ9_9BACT</name>
<evidence type="ECO:0000313" key="2">
    <source>
        <dbReference type="Proteomes" id="UP000011135"/>
    </source>
</evidence>
<dbReference type="EMBL" id="AMZN01000045">
    <property type="protein sequence ID" value="ELR71097.1"/>
    <property type="molecule type" value="Genomic_DNA"/>
</dbReference>
<dbReference type="InterPro" id="IPR027417">
    <property type="entry name" value="P-loop_NTPase"/>
</dbReference>
<sequence>MNPADLCKPTSFPHKWIPVSLSEQKKLVTWVYAGNKHLDEPFFEDSVKVIKQTSPEVKETSIDELLKQKTRTDQQILPTAFIFHISRCGSTLIMQMLAQSRKNVIYAEPPLLDDILSSTLRNEQKIAALQAAVAAMGQKRTDDQINLFIKWDSWHLAFYQLIRKAFPMVPVLFLYRQPLEVLKSHRKMRGRHMVPGMLKADVFNIKNIPPYDLDGYSAAVLSQLYQWMISYSSHENTQLINYSALPGKLFRVIESLGLYYSDDELEAMRQRTKTHSKQPLKAPRPDYQFEKEQLERLEGLSLSLSDLFWQLEHLVSSKRSPESSLNDLG</sequence>
<proteinExistence type="predicted"/>